<dbReference type="InterPro" id="IPR036250">
    <property type="entry name" value="AcylCo_DH-like_C"/>
</dbReference>
<dbReference type="InterPro" id="IPR052166">
    <property type="entry name" value="Diverse_Acyl-CoA_DH"/>
</dbReference>
<dbReference type="InterPro" id="IPR037069">
    <property type="entry name" value="AcylCoA_DH/ox_N_sf"/>
</dbReference>
<evidence type="ECO:0000259" key="7">
    <source>
        <dbReference type="Pfam" id="PF12806"/>
    </source>
</evidence>
<evidence type="ECO:0000259" key="5">
    <source>
        <dbReference type="Pfam" id="PF00441"/>
    </source>
</evidence>
<feature type="domain" description="Acetyl-CoA dehydrogenase-like C-terminal" evidence="7">
    <location>
        <begin position="514"/>
        <end position="627"/>
    </location>
</feature>
<accession>A0A9X1UFT1</accession>
<dbReference type="InterPro" id="IPR009100">
    <property type="entry name" value="AcylCoA_DH/oxidase_NM_dom_sf"/>
</dbReference>
<evidence type="ECO:0000313" key="8">
    <source>
        <dbReference type="EMBL" id="MCG5071782.1"/>
    </source>
</evidence>
<sequence>MSLIFSRRDLNFLLYEWLDVERLTRIARYADHSRETFDAALDTCEKIATDLFAPHNKKNDQHEPHFDGETVTVIPEVKTALKAFCEAGLMAAGQDYEYGGMQLPLVVEKAGFAWFKAANVGTSAYPFLTIGNANLLLAHGSAKQIETFVKPALEGRYFGTMCLSEPQAGSSLSDVATRADFECDSPLGAQYRLRGNKMWISGGEHELSENIVHLVLAKIPGPDGKLIPGVKGISLFIVPKYLVNEDGSHGEHNDVVLAGLNHKMGYRGTTNCLLNFGEGTKHAPGGRAGAIGYLVGEPHKGLACMFHMMNEARIGVGLGATMLGYTGYLHALDYARNRPQGRSVGAAGKDPASPQIRLIEHADVRRMLLAQKSYVEGALALNLWCAKLVDEARAAEDDAAREPLTLLLDLLTPIAKSWPSQWCLAANDLAIQVHGGYGYTREYNVEQFYRDNRLNPIHEGTHGIQGLDLLGRKVTIKDGAALKLFVRRVQVTLERALSGGEKGAKGEKGEKQDAVHARALEAALQRLVDVTQTLWSAGDPSVTLANASVYLEAFGHVVVAWIWLEQALMARAALARASGGSDESGDEASFYRGKLAAAEYFFAWELPKTGPQFDLLASLDRTTLDMQDAWF</sequence>
<dbReference type="Gene3D" id="1.20.140.10">
    <property type="entry name" value="Butyryl-CoA Dehydrogenase, subunit A, domain 3"/>
    <property type="match status" value="1"/>
</dbReference>
<protein>
    <submittedName>
        <fullName evidence="8">Acyl-CoA dehydrogenase</fullName>
    </submittedName>
</protein>
<dbReference type="PANTHER" id="PTHR42803:SF3">
    <property type="entry name" value="ACYL-COA DEHYDROGENASE-RELATED"/>
    <property type="match status" value="1"/>
</dbReference>
<dbReference type="Gene3D" id="1.10.540.10">
    <property type="entry name" value="Acyl-CoA dehydrogenase/oxidase, N-terminal domain"/>
    <property type="match status" value="1"/>
</dbReference>
<comment type="cofactor">
    <cofactor evidence="1">
        <name>FAD</name>
        <dbReference type="ChEBI" id="CHEBI:57692"/>
    </cofactor>
</comment>
<dbReference type="AlphaFoldDB" id="A0A9X1UFT1"/>
<dbReference type="RefSeq" id="WP_238461570.1">
    <property type="nucleotide sequence ID" value="NZ_JAKLJA010000001.1"/>
</dbReference>
<evidence type="ECO:0000256" key="3">
    <source>
        <dbReference type="ARBA" id="ARBA00022630"/>
    </source>
</evidence>
<dbReference type="Pfam" id="PF12806">
    <property type="entry name" value="Acyl-CoA_dh_C"/>
    <property type="match status" value="1"/>
</dbReference>
<name>A0A9X1UFT1_9BURK</name>
<dbReference type="InterPro" id="IPR025878">
    <property type="entry name" value="Acyl-CoA_dh-like_C_dom"/>
</dbReference>
<evidence type="ECO:0000256" key="4">
    <source>
        <dbReference type="ARBA" id="ARBA00022827"/>
    </source>
</evidence>
<dbReference type="InterPro" id="IPR013786">
    <property type="entry name" value="AcylCoA_DH/ox_N"/>
</dbReference>
<evidence type="ECO:0000259" key="6">
    <source>
        <dbReference type="Pfam" id="PF02771"/>
    </source>
</evidence>
<dbReference type="Pfam" id="PF00441">
    <property type="entry name" value="Acyl-CoA_dh_1"/>
    <property type="match status" value="1"/>
</dbReference>
<dbReference type="SUPFAM" id="SSF47203">
    <property type="entry name" value="Acyl-CoA dehydrogenase C-terminal domain-like"/>
    <property type="match status" value="1"/>
</dbReference>
<comment type="similarity">
    <text evidence="2">Belongs to the acyl-CoA dehydrogenase family.</text>
</comment>
<dbReference type="Proteomes" id="UP001139308">
    <property type="component" value="Unassembled WGS sequence"/>
</dbReference>
<organism evidence="8 9">
    <name type="scientific">Paraburkholderia tagetis</name>
    <dbReference type="NCBI Taxonomy" id="2913261"/>
    <lineage>
        <taxon>Bacteria</taxon>
        <taxon>Pseudomonadati</taxon>
        <taxon>Pseudomonadota</taxon>
        <taxon>Betaproteobacteria</taxon>
        <taxon>Burkholderiales</taxon>
        <taxon>Burkholderiaceae</taxon>
        <taxon>Paraburkholderia</taxon>
    </lineage>
</organism>
<feature type="domain" description="Acyl-CoA dehydrogenase/oxidase C-terminal" evidence="5">
    <location>
        <begin position="300"/>
        <end position="467"/>
    </location>
</feature>
<dbReference type="GO" id="GO:0016627">
    <property type="term" value="F:oxidoreductase activity, acting on the CH-CH group of donors"/>
    <property type="evidence" value="ECO:0007669"/>
    <property type="project" value="InterPro"/>
</dbReference>
<dbReference type="InterPro" id="IPR009075">
    <property type="entry name" value="AcylCo_DH/oxidase_C"/>
</dbReference>
<keyword evidence="9" id="KW-1185">Reference proteome</keyword>
<evidence type="ECO:0000256" key="1">
    <source>
        <dbReference type="ARBA" id="ARBA00001974"/>
    </source>
</evidence>
<dbReference type="Gene3D" id="2.40.110.10">
    <property type="entry name" value="Butyryl-CoA Dehydrogenase, subunit A, domain 2"/>
    <property type="match status" value="1"/>
</dbReference>
<gene>
    <name evidence="8" type="ORF">L5014_00160</name>
</gene>
<dbReference type="InterPro" id="IPR046373">
    <property type="entry name" value="Acyl-CoA_Oxase/DH_mid-dom_sf"/>
</dbReference>
<dbReference type="EMBL" id="JAKLJA010000001">
    <property type="protein sequence ID" value="MCG5071782.1"/>
    <property type="molecule type" value="Genomic_DNA"/>
</dbReference>
<dbReference type="GO" id="GO:0050660">
    <property type="term" value="F:flavin adenine dinucleotide binding"/>
    <property type="evidence" value="ECO:0007669"/>
    <property type="project" value="InterPro"/>
</dbReference>
<comment type="caution">
    <text evidence="8">The sequence shown here is derived from an EMBL/GenBank/DDBJ whole genome shotgun (WGS) entry which is preliminary data.</text>
</comment>
<dbReference type="Pfam" id="PF02771">
    <property type="entry name" value="Acyl-CoA_dh_N"/>
    <property type="match status" value="1"/>
</dbReference>
<evidence type="ECO:0000256" key="2">
    <source>
        <dbReference type="ARBA" id="ARBA00009347"/>
    </source>
</evidence>
<evidence type="ECO:0000313" key="9">
    <source>
        <dbReference type="Proteomes" id="UP001139308"/>
    </source>
</evidence>
<reference evidence="8" key="1">
    <citation type="submission" date="2022-01" db="EMBL/GenBank/DDBJ databases">
        <title>Genome sequence and assembly of Parabukholderia sp. RG36.</title>
        <authorList>
            <person name="Chhetri G."/>
        </authorList>
    </citation>
    <scope>NUCLEOTIDE SEQUENCE</scope>
    <source>
        <strain evidence="8">RG36</strain>
    </source>
</reference>
<dbReference type="SUPFAM" id="SSF56645">
    <property type="entry name" value="Acyl-CoA dehydrogenase NM domain-like"/>
    <property type="match status" value="1"/>
</dbReference>
<feature type="domain" description="Acyl-CoA dehydrogenase/oxidase N-terminal" evidence="6">
    <location>
        <begin position="38"/>
        <end position="155"/>
    </location>
</feature>
<keyword evidence="3" id="KW-0285">Flavoprotein</keyword>
<dbReference type="PANTHER" id="PTHR42803">
    <property type="entry name" value="ACYL-COA DEHYDROGENASE"/>
    <property type="match status" value="1"/>
</dbReference>
<keyword evidence="4" id="KW-0274">FAD</keyword>
<proteinExistence type="inferred from homology"/>